<dbReference type="InterPro" id="IPR010994">
    <property type="entry name" value="RuvA_2-like"/>
</dbReference>
<dbReference type="InterPro" id="IPR003583">
    <property type="entry name" value="Hlx-hairpin-Hlx_DNA-bd_motif"/>
</dbReference>
<protein>
    <submittedName>
        <fullName evidence="2">Deoxyribonuclease</fullName>
        <ecNumber evidence="2">3.1.-.-</ecNumber>
    </submittedName>
</protein>
<keyword evidence="3" id="KW-1185">Reference proteome</keyword>
<dbReference type="PANTHER" id="PTHR21180:SF32">
    <property type="entry name" value="ENDONUCLEASE_EXONUCLEASE_PHOSPHATASE FAMILY DOMAIN-CONTAINING PROTEIN 1"/>
    <property type="match status" value="1"/>
</dbReference>
<dbReference type="EMBL" id="QWKY01000004">
    <property type="protein sequence ID" value="RIH80605.1"/>
    <property type="molecule type" value="Genomic_DNA"/>
</dbReference>
<keyword evidence="2" id="KW-0378">Hydrolase</keyword>
<evidence type="ECO:0000313" key="2">
    <source>
        <dbReference type="EMBL" id="RIH80605.1"/>
    </source>
</evidence>
<organism evidence="2 3">
    <name type="scientific">Meiothermus hypogaeus</name>
    <dbReference type="NCBI Taxonomy" id="884155"/>
    <lineage>
        <taxon>Bacteria</taxon>
        <taxon>Thermotogati</taxon>
        <taxon>Deinococcota</taxon>
        <taxon>Deinococci</taxon>
        <taxon>Thermales</taxon>
        <taxon>Thermaceae</taxon>
        <taxon>Meiothermus</taxon>
    </lineage>
</organism>
<feature type="domain" description="Helix-hairpin-helix DNA-binding motif class 1" evidence="1">
    <location>
        <begin position="73"/>
        <end position="92"/>
    </location>
</feature>
<dbReference type="SMART" id="SM00278">
    <property type="entry name" value="HhH1"/>
    <property type="match status" value="2"/>
</dbReference>
<accession>A0ABX9MQH2</accession>
<dbReference type="EC" id="3.1.-.-" evidence="2"/>
<dbReference type="InterPro" id="IPR051675">
    <property type="entry name" value="Endo/Exo/Phosphatase_dom_1"/>
</dbReference>
<gene>
    <name evidence="2" type="ORF">Mhypo_00321</name>
</gene>
<dbReference type="Gene3D" id="1.10.150.320">
    <property type="entry name" value="Photosystem II 12 kDa extrinsic protein"/>
    <property type="match status" value="1"/>
</dbReference>
<dbReference type="SUPFAM" id="SSF47781">
    <property type="entry name" value="RuvA domain 2-like"/>
    <property type="match status" value="1"/>
</dbReference>
<comment type="caution">
    <text evidence="2">The sequence shown here is derived from an EMBL/GenBank/DDBJ whole genome shotgun (WGS) entry which is preliminary data.</text>
</comment>
<evidence type="ECO:0000313" key="3">
    <source>
        <dbReference type="Proteomes" id="UP000265443"/>
    </source>
</evidence>
<name>A0ABX9MQH2_9DEIN</name>
<dbReference type="PANTHER" id="PTHR21180">
    <property type="entry name" value="ENDONUCLEASE/EXONUCLEASE/PHOSPHATASE FAMILY DOMAIN-CONTAINING PROTEIN 1"/>
    <property type="match status" value="1"/>
</dbReference>
<reference evidence="2 3" key="1">
    <citation type="submission" date="2018-08" db="EMBL/GenBank/DDBJ databases">
        <title>Meiothermus hypogaeus DSM 23238 genome sequencing project.</title>
        <authorList>
            <person name="Da Costa M.S."/>
            <person name="Albuquerque L."/>
            <person name="Raposo P."/>
            <person name="Froufe H.J.C."/>
            <person name="Barroso C.S."/>
            <person name="Egas C."/>
        </authorList>
    </citation>
    <scope>NUCLEOTIDE SEQUENCE [LARGE SCALE GENOMIC DNA]</scope>
    <source>
        <strain evidence="2 3">DSM 23238</strain>
    </source>
</reference>
<dbReference type="Pfam" id="PF12836">
    <property type="entry name" value="HHH_3"/>
    <property type="match status" value="1"/>
</dbReference>
<dbReference type="Proteomes" id="UP000265443">
    <property type="component" value="Unassembled WGS sequence"/>
</dbReference>
<sequence length="121" mass="12917">MERWLSVAYIAVVLGLGFASIWPQLTVRFARAEVKTTAAQGLVAQPGVTPSALQPGPIAPEVGKVNLNTASQAEIESLPGIGPALAQRIIEGRPYRSLEDLDRVKGIGPKLLERLRPLVAL</sequence>
<dbReference type="GO" id="GO:0016787">
    <property type="term" value="F:hydrolase activity"/>
    <property type="evidence" value="ECO:0007669"/>
    <property type="project" value="UniProtKB-KW"/>
</dbReference>
<feature type="domain" description="Helix-hairpin-helix DNA-binding motif class 1" evidence="1">
    <location>
        <begin position="99"/>
        <end position="118"/>
    </location>
</feature>
<proteinExistence type="predicted"/>
<dbReference type="RefSeq" id="WP_119339611.1">
    <property type="nucleotide sequence ID" value="NZ_QWKY01000004.1"/>
</dbReference>
<evidence type="ECO:0000259" key="1">
    <source>
        <dbReference type="SMART" id="SM00278"/>
    </source>
</evidence>